<keyword evidence="3" id="KW-1185">Reference proteome</keyword>
<dbReference type="Proteomes" id="UP000286415">
    <property type="component" value="Unassembled WGS sequence"/>
</dbReference>
<evidence type="ECO:0000313" key="2">
    <source>
        <dbReference type="EMBL" id="KAG5444263.1"/>
    </source>
</evidence>
<comment type="caution">
    <text evidence="2">The sequence shown here is derived from an EMBL/GenBank/DDBJ whole genome shotgun (WGS) entry which is preliminary data.</text>
</comment>
<evidence type="ECO:0000313" key="3">
    <source>
        <dbReference type="Proteomes" id="UP000286415"/>
    </source>
</evidence>
<reference evidence="2 3" key="1">
    <citation type="journal article" date="2018" name="Biotechnol. Adv.">
        <title>Improved genomic resources and new bioinformatic workflow for the carcinogenic parasite Clonorchis sinensis: Biotechnological implications.</title>
        <authorList>
            <person name="Wang D."/>
            <person name="Korhonen P.K."/>
            <person name="Gasser R.B."/>
            <person name="Young N.D."/>
        </authorList>
    </citation>
    <scope>NUCLEOTIDE SEQUENCE [LARGE SCALE GENOMIC DNA]</scope>
    <source>
        <strain evidence="2">Cs-k2</strain>
    </source>
</reference>
<reference evidence="2 3" key="2">
    <citation type="journal article" date="2021" name="Genomics">
        <title>High-quality reference genome for Clonorchis sinensis.</title>
        <authorList>
            <person name="Young N.D."/>
            <person name="Stroehlein A.J."/>
            <person name="Kinkar L."/>
            <person name="Wang T."/>
            <person name="Sohn W.M."/>
            <person name="Chang B.C.H."/>
            <person name="Kaur P."/>
            <person name="Weisz D."/>
            <person name="Dudchenko O."/>
            <person name="Aiden E.L."/>
            <person name="Korhonen P.K."/>
            <person name="Gasser R.B."/>
        </authorList>
    </citation>
    <scope>NUCLEOTIDE SEQUENCE [LARGE SCALE GENOMIC DNA]</scope>
    <source>
        <strain evidence="2">Cs-k2</strain>
    </source>
</reference>
<feature type="non-terminal residue" evidence="2">
    <location>
        <position position="178"/>
    </location>
</feature>
<feature type="region of interest" description="Disordered" evidence="1">
    <location>
        <begin position="143"/>
        <end position="162"/>
    </location>
</feature>
<dbReference type="EMBL" id="NIRI02000056">
    <property type="protein sequence ID" value="KAG5444263.1"/>
    <property type="molecule type" value="Genomic_DNA"/>
</dbReference>
<accession>A0A419Q5P0</accession>
<dbReference type="AlphaFoldDB" id="A0A419Q5P0"/>
<dbReference type="InParanoid" id="A0A419Q5P0"/>
<protein>
    <submittedName>
        <fullName evidence="2">Uncharacterized protein</fullName>
    </submittedName>
</protein>
<gene>
    <name evidence="2" type="ORF">CSKR_104530</name>
</gene>
<organism evidence="2 3">
    <name type="scientific">Clonorchis sinensis</name>
    <name type="common">Chinese liver fluke</name>
    <dbReference type="NCBI Taxonomy" id="79923"/>
    <lineage>
        <taxon>Eukaryota</taxon>
        <taxon>Metazoa</taxon>
        <taxon>Spiralia</taxon>
        <taxon>Lophotrochozoa</taxon>
        <taxon>Platyhelminthes</taxon>
        <taxon>Trematoda</taxon>
        <taxon>Digenea</taxon>
        <taxon>Opisthorchiida</taxon>
        <taxon>Opisthorchiata</taxon>
        <taxon>Opisthorchiidae</taxon>
        <taxon>Clonorchis</taxon>
    </lineage>
</organism>
<evidence type="ECO:0000256" key="1">
    <source>
        <dbReference type="SAM" id="MobiDB-lite"/>
    </source>
</evidence>
<feature type="compositionally biased region" description="Low complexity" evidence="1">
    <location>
        <begin position="152"/>
        <end position="162"/>
    </location>
</feature>
<sequence>MSPKQKGETGRGLSKDFQQTYEECITNRYVVFPGYPKICSEQQQDGQKVSTCKPCCLLFWLVSDTGHRAAMSIDSFSINTIICKSIWFCERPTWNPAESPVCDVSRPLNVLHQAASCSSCYDIRDIAIYVYSQRTTHKVAENPSTAHDRFHPSASGSSGRRSPRVSVNLMFYLNPNWT</sequence>
<name>A0A419Q5P0_CLOSI</name>
<proteinExistence type="predicted"/>